<feature type="chain" id="PRO_5018780811" description="Peptidase C1A papain C-terminal domain-containing protein" evidence="7">
    <location>
        <begin position="20"/>
        <end position="538"/>
    </location>
</feature>
<reference evidence="10" key="1">
    <citation type="submission" date="2015-11" db="EMBL/GenBank/DDBJ databases">
        <title>De novo transcriptome assembly of four potential Pierce s Disease insect vectors from Arizona vineyards.</title>
        <authorList>
            <person name="Tassone E.E."/>
        </authorList>
    </citation>
    <scope>NUCLEOTIDE SEQUENCE</scope>
</reference>
<keyword evidence="3" id="KW-0378">Hydrolase</keyword>
<evidence type="ECO:0000256" key="1">
    <source>
        <dbReference type="ARBA" id="ARBA00008455"/>
    </source>
</evidence>
<dbReference type="AlphaFoldDB" id="A0A1B6M7H5"/>
<proteinExistence type="inferred from homology"/>
<feature type="domain" description="Cathepsin propeptide inhibitor" evidence="9">
    <location>
        <begin position="236"/>
        <end position="291"/>
    </location>
</feature>
<keyword evidence="5" id="KW-0865">Zymogen</keyword>
<dbReference type="PROSITE" id="PS00139">
    <property type="entry name" value="THIOL_PROTEASE_CYS"/>
    <property type="match status" value="1"/>
</dbReference>
<dbReference type="InterPro" id="IPR039417">
    <property type="entry name" value="Peptidase_C1A_papain-like"/>
</dbReference>
<gene>
    <name evidence="10" type="ORF">g.7167</name>
</gene>
<evidence type="ECO:0000256" key="4">
    <source>
        <dbReference type="ARBA" id="ARBA00022807"/>
    </source>
</evidence>
<dbReference type="InterPro" id="IPR000668">
    <property type="entry name" value="Peptidase_C1A_C"/>
</dbReference>
<keyword evidence="4" id="KW-0788">Thiol protease</keyword>
<dbReference type="SMART" id="SM00645">
    <property type="entry name" value="Pept_C1"/>
    <property type="match status" value="1"/>
</dbReference>
<dbReference type="SMART" id="SM00848">
    <property type="entry name" value="Inhibitor_I29"/>
    <property type="match status" value="1"/>
</dbReference>
<evidence type="ECO:0000256" key="5">
    <source>
        <dbReference type="ARBA" id="ARBA00023145"/>
    </source>
</evidence>
<evidence type="ECO:0000256" key="2">
    <source>
        <dbReference type="ARBA" id="ARBA00022670"/>
    </source>
</evidence>
<dbReference type="Gene3D" id="3.90.70.10">
    <property type="entry name" value="Cysteine proteinases"/>
    <property type="match status" value="1"/>
</dbReference>
<evidence type="ECO:0000256" key="3">
    <source>
        <dbReference type="ARBA" id="ARBA00022801"/>
    </source>
</evidence>
<evidence type="ECO:0008006" key="11">
    <source>
        <dbReference type="Google" id="ProtNLM"/>
    </source>
</evidence>
<accession>A0A1B6M7H5</accession>
<dbReference type="SUPFAM" id="SSF54001">
    <property type="entry name" value="Cysteine proteinases"/>
    <property type="match status" value="1"/>
</dbReference>
<sequence length="538" mass="61405">MCVYLFFILVCLKACQISAEDVDVGDIPKWPSAYTARGVLQIPYAEISEPFEAWYDSSQGSSRVDYYNGTVKTYQLSKEGEFGTYYKLEPVLTTIQCFKTKGTSHKKVLSQSVLPDMTGYQFKGEAEVRGVKAEKWERVSVSETVFTVYLFWKKEASTKSIVPLRYEQRGRDHHYMDFEYFSATTPTTATFEIKDNTTCKPMNESELGGVEQQLVYTFNPIQEFVDENMEHVDGAWINYKHQFNKQYSLDEDIQRKDIFRQKMRYITSTNRANLSYWLGVNHLVDYTPEELQALTACSPRSDFFGGDEAFEEIANETLESVEVPKAWDWRNRGAVTPVKDQGDCGSCWSFSTTGAIEGGYFVRTRRLFTLSEQVLIDCSWNFGNRGCDGGYMEGAFKWVMRNRGIPLSQTYGPYLARKNYCHMKKGMSEVRIKSYGRIKKLCPNCIKQALIKYGPIAVGMHANNGFLNYKGGVFTDNSCPKNQMNHAILIVGYGSLSGREYWLIKNSWSNRWGIGGYALMGINGNICGIMQDPMCVLF</sequence>
<dbReference type="InterPro" id="IPR025660">
    <property type="entry name" value="Pept_his_AS"/>
</dbReference>
<dbReference type="GO" id="GO:0008234">
    <property type="term" value="F:cysteine-type peptidase activity"/>
    <property type="evidence" value="ECO:0007669"/>
    <property type="project" value="UniProtKB-KW"/>
</dbReference>
<evidence type="ECO:0000256" key="7">
    <source>
        <dbReference type="SAM" id="SignalP"/>
    </source>
</evidence>
<keyword evidence="2" id="KW-0645">Protease</keyword>
<name>A0A1B6M7H5_9HEMI</name>
<dbReference type="FunFam" id="3.90.70.10:FF:000332">
    <property type="entry name" value="Cathepsin L1"/>
    <property type="match status" value="1"/>
</dbReference>
<keyword evidence="7" id="KW-0732">Signal</keyword>
<dbReference type="GO" id="GO:0006508">
    <property type="term" value="P:proteolysis"/>
    <property type="evidence" value="ECO:0007669"/>
    <property type="project" value="UniProtKB-KW"/>
</dbReference>
<dbReference type="CDD" id="cd02248">
    <property type="entry name" value="Peptidase_C1A"/>
    <property type="match status" value="1"/>
</dbReference>
<dbReference type="InterPro" id="IPR013128">
    <property type="entry name" value="Peptidase_C1A"/>
</dbReference>
<feature type="domain" description="Peptidase C1A papain C-terminal" evidence="8">
    <location>
        <begin position="323"/>
        <end position="537"/>
    </location>
</feature>
<evidence type="ECO:0000259" key="8">
    <source>
        <dbReference type="SMART" id="SM00645"/>
    </source>
</evidence>
<dbReference type="InterPro" id="IPR038765">
    <property type="entry name" value="Papain-like_cys_pep_sf"/>
</dbReference>
<dbReference type="Pfam" id="PF00112">
    <property type="entry name" value="Peptidase_C1"/>
    <property type="match status" value="1"/>
</dbReference>
<dbReference type="PRINTS" id="PR00705">
    <property type="entry name" value="PAPAIN"/>
</dbReference>
<evidence type="ECO:0000256" key="6">
    <source>
        <dbReference type="ARBA" id="ARBA00023157"/>
    </source>
</evidence>
<evidence type="ECO:0000313" key="10">
    <source>
        <dbReference type="EMBL" id="JAT31890.1"/>
    </source>
</evidence>
<feature type="signal peptide" evidence="7">
    <location>
        <begin position="1"/>
        <end position="19"/>
    </location>
</feature>
<comment type="similarity">
    <text evidence="1">Belongs to the peptidase C1 family.</text>
</comment>
<dbReference type="PANTHER" id="PTHR12411">
    <property type="entry name" value="CYSTEINE PROTEASE FAMILY C1-RELATED"/>
    <property type="match status" value="1"/>
</dbReference>
<evidence type="ECO:0000259" key="9">
    <source>
        <dbReference type="SMART" id="SM00848"/>
    </source>
</evidence>
<dbReference type="InterPro" id="IPR000169">
    <property type="entry name" value="Pept_cys_AS"/>
</dbReference>
<keyword evidence="6" id="KW-1015">Disulfide bond</keyword>
<dbReference type="Pfam" id="PF08246">
    <property type="entry name" value="Inhibitor_I29"/>
    <property type="match status" value="1"/>
</dbReference>
<dbReference type="EMBL" id="GEBQ01008087">
    <property type="protein sequence ID" value="JAT31890.1"/>
    <property type="molecule type" value="Transcribed_RNA"/>
</dbReference>
<dbReference type="InterPro" id="IPR013201">
    <property type="entry name" value="Prot_inhib_I29"/>
</dbReference>
<protein>
    <recommendedName>
        <fullName evidence="11">Peptidase C1A papain C-terminal domain-containing protein</fullName>
    </recommendedName>
</protein>
<dbReference type="PROSITE" id="PS00639">
    <property type="entry name" value="THIOL_PROTEASE_HIS"/>
    <property type="match status" value="1"/>
</dbReference>
<organism evidence="10">
    <name type="scientific">Graphocephala atropunctata</name>
    <dbReference type="NCBI Taxonomy" id="36148"/>
    <lineage>
        <taxon>Eukaryota</taxon>
        <taxon>Metazoa</taxon>
        <taxon>Ecdysozoa</taxon>
        <taxon>Arthropoda</taxon>
        <taxon>Hexapoda</taxon>
        <taxon>Insecta</taxon>
        <taxon>Pterygota</taxon>
        <taxon>Neoptera</taxon>
        <taxon>Paraneoptera</taxon>
        <taxon>Hemiptera</taxon>
        <taxon>Auchenorrhyncha</taxon>
        <taxon>Membracoidea</taxon>
        <taxon>Cicadellidae</taxon>
        <taxon>Cicadellinae</taxon>
        <taxon>Cicadellini</taxon>
        <taxon>Graphocephala</taxon>
    </lineage>
</organism>